<evidence type="ECO:0000313" key="3">
    <source>
        <dbReference type="Proteomes" id="UP000053424"/>
    </source>
</evidence>
<sequence length="663" mass="75157">MSSNVPSVTSVHEEPIPLITSRLNLIIGTEKRHVSSTGGKAPNGERKDTSKTIMFKLNEFPLDIVLEIVSYLDPEDLLKLCRLSTGSRALFLSKNCTAVWRDVLAGQVDLPKCPRDLTGPQYASLIFDKFCMGCGSTRGNIETQYLLRLRLCQGCSNKNVVTGYSLKSRFGQSFCDVLLTLLPSTGPGLICFYPKLSVLSSHENKLNMSYFLPEAEKMVAELEARKEQQGSPEYQKFISDQQVVATRMMNEGLAINVGADYTMQKREDTEAAVRRRKTMLAEMKALGWEKKYFPTDPKHPFTEKWNGFLDRKHDLSDREWELIRPLMQVIYEFQRNQVRMEALLKQLEKAYPSLRKKQSALVRVGLAPWLDILTLPSVINFVTIHHRRKCNDNDMNQFLQLVQANAFDFLTGAAESLIEIVDKGLEKEGSTVETVKLASTLFICSCDKCEADKVDNGELFAYPNIDLHWSDANCESSWFVCSRFDVSLDPQAVKVAEDVLAALGLPKDTQRDTILKMGGFVCRCDHPHFSGPLSFEALVYHVHHEQVMCAKMKRLLYPKSDPETQALIHEIHSPERLRELLAIAGPTDQGSTKRKRKLQLNYEKICRLCYQLTLMCHINEGGLHAYHMKTMHGRKLVKGDMLSIEELDALYGARPEGTLPEDY</sequence>
<dbReference type="Proteomes" id="UP000053424">
    <property type="component" value="Unassembled WGS sequence"/>
</dbReference>
<dbReference type="SUPFAM" id="SSF81383">
    <property type="entry name" value="F-box domain"/>
    <property type="match status" value="1"/>
</dbReference>
<accession>A0A0C2XIK5</accession>
<dbReference type="AlphaFoldDB" id="A0A0C2XIK5"/>
<dbReference type="InterPro" id="IPR001810">
    <property type="entry name" value="F-box_dom"/>
</dbReference>
<evidence type="ECO:0000259" key="1">
    <source>
        <dbReference type="PROSITE" id="PS50181"/>
    </source>
</evidence>
<protein>
    <recommendedName>
        <fullName evidence="1">F-box domain-containing protein</fullName>
    </recommendedName>
</protein>
<organism evidence="2 3">
    <name type="scientific">Hebeloma cylindrosporum</name>
    <dbReference type="NCBI Taxonomy" id="76867"/>
    <lineage>
        <taxon>Eukaryota</taxon>
        <taxon>Fungi</taxon>
        <taxon>Dikarya</taxon>
        <taxon>Basidiomycota</taxon>
        <taxon>Agaricomycotina</taxon>
        <taxon>Agaricomycetes</taxon>
        <taxon>Agaricomycetidae</taxon>
        <taxon>Agaricales</taxon>
        <taxon>Agaricineae</taxon>
        <taxon>Hymenogastraceae</taxon>
        <taxon>Hebeloma</taxon>
    </lineage>
</organism>
<reference evidence="2 3" key="1">
    <citation type="submission" date="2014-04" db="EMBL/GenBank/DDBJ databases">
        <authorList>
            <consortium name="DOE Joint Genome Institute"/>
            <person name="Kuo A."/>
            <person name="Gay G."/>
            <person name="Dore J."/>
            <person name="Kohler A."/>
            <person name="Nagy L.G."/>
            <person name="Floudas D."/>
            <person name="Copeland A."/>
            <person name="Barry K.W."/>
            <person name="Cichocki N."/>
            <person name="Veneault-Fourrey C."/>
            <person name="LaButti K."/>
            <person name="Lindquist E.A."/>
            <person name="Lipzen A."/>
            <person name="Lundell T."/>
            <person name="Morin E."/>
            <person name="Murat C."/>
            <person name="Sun H."/>
            <person name="Tunlid A."/>
            <person name="Henrissat B."/>
            <person name="Grigoriev I.V."/>
            <person name="Hibbett D.S."/>
            <person name="Martin F."/>
            <person name="Nordberg H.P."/>
            <person name="Cantor M.N."/>
            <person name="Hua S.X."/>
        </authorList>
    </citation>
    <scope>NUCLEOTIDE SEQUENCE [LARGE SCALE GENOMIC DNA]</scope>
    <source>
        <strain evidence="3">h7</strain>
    </source>
</reference>
<evidence type="ECO:0000313" key="2">
    <source>
        <dbReference type="EMBL" id="KIM37628.1"/>
    </source>
</evidence>
<dbReference type="EMBL" id="KN831796">
    <property type="protein sequence ID" value="KIM37628.1"/>
    <property type="molecule type" value="Genomic_DNA"/>
</dbReference>
<gene>
    <name evidence="2" type="ORF">M413DRAFT_258597</name>
</gene>
<reference evidence="3" key="2">
    <citation type="submission" date="2015-01" db="EMBL/GenBank/DDBJ databases">
        <title>Evolutionary Origins and Diversification of the Mycorrhizal Mutualists.</title>
        <authorList>
            <consortium name="DOE Joint Genome Institute"/>
            <consortium name="Mycorrhizal Genomics Consortium"/>
            <person name="Kohler A."/>
            <person name="Kuo A."/>
            <person name="Nagy L.G."/>
            <person name="Floudas D."/>
            <person name="Copeland A."/>
            <person name="Barry K.W."/>
            <person name="Cichocki N."/>
            <person name="Veneault-Fourrey C."/>
            <person name="LaButti K."/>
            <person name="Lindquist E.A."/>
            <person name="Lipzen A."/>
            <person name="Lundell T."/>
            <person name="Morin E."/>
            <person name="Murat C."/>
            <person name="Riley R."/>
            <person name="Ohm R."/>
            <person name="Sun H."/>
            <person name="Tunlid A."/>
            <person name="Henrissat B."/>
            <person name="Grigoriev I.V."/>
            <person name="Hibbett D.S."/>
            <person name="Martin F."/>
        </authorList>
    </citation>
    <scope>NUCLEOTIDE SEQUENCE [LARGE SCALE GENOMIC DNA]</scope>
    <source>
        <strain evidence="3">h7</strain>
    </source>
</reference>
<dbReference type="OrthoDB" id="2322499at2759"/>
<dbReference type="PROSITE" id="PS50181">
    <property type="entry name" value="FBOX"/>
    <property type="match status" value="1"/>
</dbReference>
<dbReference type="Pfam" id="PF00646">
    <property type="entry name" value="F-box"/>
    <property type="match status" value="1"/>
</dbReference>
<dbReference type="InterPro" id="IPR036047">
    <property type="entry name" value="F-box-like_dom_sf"/>
</dbReference>
<feature type="domain" description="F-box" evidence="1">
    <location>
        <begin position="54"/>
        <end position="103"/>
    </location>
</feature>
<name>A0A0C2XIK5_HEBCY</name>
<proteinExistence type="predicted"/>
<keyword evidence="3" id="KW-1185">Reference proteome</keyword>
<dbReference type="STRING" id="686832.A0A0C2XIK5"/>
<dbReference type="HOGENOM" id="CLU_455639_0_0_1"/>